<keyword evidence="2" id="KW-1185">Reference proteome</keyword>
<sequence>MYPTSDELTRWRGGFPRAALTPRRVAGLLEVPGCARREALDVAELPLATVAGLLGSPPGHRSPYAHARRRQFETACTADGLAALLDPVRDTLGVPVVRGRVREIPAGPDEARAEATIAALADAPADAVTLLRGPVLPLRLGGRETYLSPDSLIVAGAGPLHVVEPRPFPCVDGVADPAQVAAAARQVAVTVLALRGFADTATRAVLVLPENFSLRPTGAALDVAPQVRRLAALLPTLSAAGVADAPALPDPDAEDAAARVAESVAALGHRFGDGCLGCDLFGFCRSEQDERGTVSRLGTAAANACGTVDTVADALALADGARAPVGPAETALAEGLSRAARALDLVGTA</sequence>
<evidence type="ECO:0000313" key="1">
    <source>
        <dbReference type="EMBL" id="GID15270.1"/>
    </source>
</evidence>
<name>A0A8J3J5S4_9ACTN</name>
<evidence type="ECO:0000313" key="2">
    <source>
        <dbReference type="Proteomes" id="UP000612808"/>
    </source>
</evidence>
<dbReference type="Proteomes" id="UP000612808">
    <property type="component" value="Unassembled WGS sequence"/>
</dbReference>
<proteinExistence type="predicted"/>
<accession>A0A8J3J5S4</accession>
<dbReference type="EMBL" id="BOMB01000040">
    <property type="protein sequence ID" value="GID15270.1"/>
    <property type="molecule type" value="Genomic_DNA"/>
</dbReference>
<dbReference type="AlphaFoldDB" id="A0A8J3J5S4"/>
<reference evidence="1" key="1">
    <citation type="submission" date="2021-01" db="EMBL/GenBank/DDBJ databases">
        <title>Whole genome shotgun sequence of Actinocatenispora rupis NBRC 107355.</title>
        <authorList>
            <person name="Komaki H."/>
            <person name="Tamura T."/>
        </authorList>
    </citation>
    <scope>NUCLEOTIDE SEQUENCE</scope>
    <source>
        <strain evidence="1">NBRC 107355</strain>
    </source>
</reference>
<protein>
    <submittedName>
        <fullName evidence="1">Uncharacterized protein</fullName>
    </submittedName>
</protein>
<gene>
    <name evidence="1" type="ORF">Aru02nite_61590</name>
</gene>
<dbReference type="RefSeq" id="WP_203663492.1">
    <property type="nucleotide sequence ID" value="NZ_BAAAZM010000005.1"/>
</dbReference>
<comment type="caution">
    <text evidence="1">The sequence shown here is derived from an EMBL/GenBank/DDBJ whole genome shotgun (WGS) entry which is preliminary data.</text>
</comment>
<organism evidence="1 2">
    <name type="scientific">Actinocatenispora rupis</name>
    <dbReference type="NCBI Taxonomy" id="519421"/>
    <lineage>
        <taxon>Bacteria</taxon>
        <taxon>Bacillati</taxon>
        <taxon>Actinomycetota</taxon>
        <taxon>Actinomycetes</taxon>
        <taxon>Micromonosporales</taxon>
        <taxon>Micromonosporaceae</taxon>
        <taxon>Actinocatenispora</taxon>
    </lineage>
</organism>